<keyword evidence="1" id="KW-0690">Ribosome biogenesis</keyword>
<dbReference type="GO" id="GO:0005829">
    <property type="term" value="C:cytosol"/>
    <property type="evidence" value="ECO:0007669"/>
    <property type="project" value="TreeGrafter"/>
</dbReference>
<organism evidence="2 3">
    <name type="scientific">Candidatus Falkowbacteria bacterium CG10_big_fil_rev_8_21_14_0_10_37_14</name>
    <dbReference type="NCBI Taxonomy" id="1974561"/>
    <lineage>
        <taxon>Bacteria</taxon>
        <taxon>Candidatus Falkowiibacteriota</taxon>
    </lineage>
</organism>
<gene>
    <name evidence="2" type="ORF">COT94_02260</name>
</gene>
<dbReference type="InterPro" id="IPR000238">
    <property type="entry name" value="RbfA"/>
</dbReference>
<accession>A0A2M6WTE2</accession>
<dbReference type="PANTHER" id="PTHR33515:SF1">
    <property type="entry name" value="RIBOSOME-BINDING FACTOR A, CHLOROPLASTIC-RELATED"/>
    <property type="match status" value="1"/>
</dbReference>
<sequence>MERQTRIQDLVQQILAEAVNKKLPIEGYMVTVTGVELSPDQKRLSADISVLPDKYYGTALKAVRKLSGFVKGEVARRAKLRETPKIYWQIDPREKRAAELEPLFRQIEEENK</sequence>
<evidence type="ECO:0008006" key="4">
    <source>
        <dbReference type="Google" id="ProtNLM"/>
    </source>
</evidence>
<reference evidence="3" key="1">
    <citation type="submission" date="2017-09" db="EMBL/GenBank/DDBJ databases">
        <title>Depth-based differentiation of microbial function through sediment-hosted aquifers and enrichment of novel symbionts in the deep terrestrial subsurface.</title>
        <authorList>
            <person name="Probst A.J."/>
            <person name="Ladd B."/>
            <person name="Jarett J.K."/>
            <person name="Geller-Mcgrath D.E."/>
            <person name="Sieber C.M.K."/>
            <person name="Emerson J.B."/>
            <person name="Anantharaman K."/>
            <person name="Thomas B.C."/>
            <person name="Malmstrom R."/>
            <person name="Stieglmeier M."/>
            <person name="Klingl A."/>
            <person name="Woyke T."/>
            <person name="Ryan C.M."/>
            <person name="Banfield J.F."/>
        </authorList>
    </citation>
    <scope>NUCLEOTIDE SEQUENCE [LARGE SCALE GENOMIC DNA]</scope>
</reference>
<name>A0A2M6WTE2_9BACT</name>
<proteinExistence type="predicted"/>
<evidence type="ECO:0000256" key="1">
    <source>
        <dbReference type="ARBA" id="ARBA00022517"/>
    </source>
</evidence>
<dbReference type="PANTHER" id="PTHR33515">
    <property type="entry name" value="RIBOSOME-BINDING FACTOR A, CHLOROPLASTIC-RELATED"/>
    <property type="match status" value="1"/>
</dbReference>
<dbReference type="GO" id="GO:0006364">
    <property type="term" value="P:rRNA processing"/>
    <property type="evidence" value="ECO:0007669"/>
    <property type="project" value="InterPro"/>
</dbReference>
<dbReference type="Pfam" id="PF02033">
    <property type="entry name" value="RBFA"/>
    <property type="match status" value="1"/>
</dbReference>
<protein>
    <recommendedName>
        <fullName evidence="4">Ribosome-binding factor A</fullName>
    </recommendedName>
</protein>
<dbReference type="SUPFAM" id="SSF89919">
    <property type="entry name" value="Ribosome-binding factor A, RbfA"/>
    <property type="match status" value="1"/>
</dbReference>
<comment type="caution">
    <text evidence="2">The sequence shown here is derived from an EMBL/GenBank/DDBJ whole genome shotgun (WGS) entry which is preliminary data.</text>
</comment>
<dbReference type="GO" id="GO:0043024">
    <property type="term" value="F:ribosomal small subunit binding"/>
    <property type="evidence" value="ECO:0007669"/>
    <property type="project" value="TreeGrafter"/>
</dbReference>
<dbReference type="EMBL" id="PFAM01000013">
    <property type="protein sequence ID" value="PIT96064.1"/>
    <property type="molecule type" value="Genomic_DNA"/>
</dbReference>
<evidence type="ECO:0000313" key="3">
    <source>
        <dbReference type="Proteomes" id="UP000228533"/>
    </source>
</evidence>
<dbReference type="Gene3D" id="3.30.300.20">
    <property type="match status" value="1"/>
</dbReference>
<dbReference type="Proteomes" id="UP000228533">
    <property type="component" value="Unassembled WGS sequence"/>
</dbReference>
<evidence type="ECO:0000313" key="2">
    <source>
        <dbReference type="EMBL" id="PIT96064.1"/>
    </source>
</evidence>
<dbReference type="InterPro" id="IPR015946">
    <property type="entry name" value="KH_dom-like_a/b"/>
</dbReference>
<dbReference type="AlphaFoldDB" id="A0A2M6WTE2"/>
<dbReference type="InterPro" id="IPR023799">
    <property type="entry name" value="RbfA_dom_sf"/>
</dbReference>